<protein>
    <submittedName>
        <fullName evidence="2">Uncharacterized protein</fullName>
    </submittedName>
</protein>
<evidence type="ECO:0000256" key="1">
    <source>
        <dbReference type="SAM" id="MobiDB-lite"/>
    </source>
</evidence>
<feature type="compositionally biased region" description="Acidic residues" evidence="1">
    <location>
        <begin position="124"/>
        <end position="155"/>
    </location>
</feature>
<evidence type="ECO:0000313" key="3">
    <source>
        <dbReference type="Proteomes" id="UP000011615"/>
    </source>
</evidence>
<name>M0CH68_9EURY</name>
<keyword evidence="3" id="KW-1185">Reference proteome</keyword>
<feature type="compositionally biased region" description="Acidic residues" evidence="1">
    <location>
        <begin position="236"/>
        <end position="261"/>
    </location>
</feature>
<dbReference type="EMBL" id="AOIT01000027">
    <property type="protein sequence ID" value="ELZ22630.1"/>
    <property type="molecule type" value="Genomic_DNA"/>
</dbReference>
<feature type="region of interest" description="Disordered" evidence="1">
    <location>
        <begin position="49"/>
        <end position="328"/>
    </location>
</feature>
<dbReference type="AlphaFoldDB" id="M0CH68"/>
<sequence length="365" mass="38754">MVLRCSLLGHDFGDTEVEHEREERGSEVVVTVQEFEECSRCGERNVISENTEVTSLAAGTDADSLPNDHDPDPTEPPLEPDATDELTSETDAAVIDTDEPVTETDAEFIDADEPDSGGDAAFVDADEPVTETDAEFIDAGESSSETDAEFIDDNTTESTAESTPTDSDTETASAETTATDDIDLPTDENGDPVVDDGEILEDDDLAPERDREHGEWPDSSDVGPPVGADSAPTAWPDDDTDTGTDTEDVASDPTPTDDDAVVIDNDVPADARNDARSVTAAPPTDATDSATDATDDASSESASGIEWADSVPTPTERDNGTADDVPTEFYCPRCDYVASGDRASLRAGDICPDCRKGYLSEREHQ</sequence>
<gene>
    <name evidence="2" type="ORF">C476_05887</name>
</gene>
<feature type="compositionally biased region" description="Basic and acidic residues" evidence="1">
    <location>
        <begin position="206"/>
        <end position="216"/>
    </location>
</feature>
<feature type="compositionally biased region" description="Acidic residues" evidence="1">
    <location>
        <begin position="96"/>
        <end position="116"/>
    </location>
</feature>
<feature type="compositionally biased region" description="Low complexity" evidence="1">
    <location>
        <begin position="279"/>
        <end position="292"/>
    </location>
</feature>
<dbReference type="RefSeq" id="WP_008010835.1">
    <property type="nucleotide sequence ID" value="NZ_AOIT01000027.1"/>
</dbReference>
<dbReference type="eggNOG" id="arCOG04689">
    <property type="taxonomic scope" value="Archaea"/>
</dbReference>
<dbReference type="InterPro" id="IPR055519">
    <property type="entry name" value="DUF7093"/>
</dbReference>
<comment type="caution">
    <text evidence="2">The sequence shown here is derived from an EMBL/GenBank/DDBJ whole genome shotgun (WGS) entry which is preliminary data.</text>
</comment>
<dbReference type="STRING" id="1230457.C476_05887"/>
<organism evidence="2 3">
    <name type="scientific">Natrinema limicola JCM 13563</name>
    <dbReference type="NCBI Taxonomy" id="1230457"/>
    <lineage>
        <taxon>Archaea</taxon>
        <taxon>Methanobacteriati</taxon>
        <taxon>Methanobacteriota</taxon>
        <taxon>Stenosarchaea group</taxon>
        <taxon>Halobacteria</taxon>
        <taxon>Halobacteriales</taxon>
        <taxon>Natrialbaceae</taxon>
        <taxon>Natrinema</taxon>
    </lineage>
</organism>
<reference evidence="2 3" key="1">
    <citation type="journal article" date="2014" name="PLoS Genet.">
        <title>Phylogenetically driven sequencing of extremely halophilic archaea reveals strategies for static and dynamic osmo-response.</title>
        <authorList>
            <person name="Becker E.A."/>
            <person name="Seitzer P.M."/>
            <person name="Tritt A."/>
            <person name="Larsen D."/>
            <person name="Krusor M."/>
            <person name="Yao A.I."/>
            <person name="Wu D."/>
            <person name="Madern D."/>
            <person name="Eisen J.A."/>
            <person name="Darling A.E."/>
            <person name="Facciotti M.T."/>
        </authorList>
    </citation>
    <scope>NUCLEOTIDE SEQUENCE [LARGE SCALE GENOMIC DNA]</scope>
    <source>
        <strain evidence="2 3">JCM 13563</strain>
    </source>
</reference>
<dbReference type="PATRIC" id="fig|1230457.4.peg.1180"/>
<dbReference type="Pfam" id="PF23373">
    <property type="entry name" value="DUF7093"/>
    <property type="match status" value="1"/>
</dbReference>
<accession>M0CH68</accession>
<feature type="compositionally biased region" description="Acidic residues" evidence="1">
    <location>
        <begin position="178"/>
        <end position="205"/>
    </location>
</feature>
<dbReference type="Proteomes" id="UP000011615">
    <property type="component" value="Unassembled WGS sequence"/>
</dbReference>
<dbReference type="OrthoDB" id="205650at2157"/>
<evidence type="ECO:0000313" key="2">
    <source>
        <dbReference type="EMBL" id="ELZ22630.1"/>
    </source>
</evidence>
<proteinExistence type="predicted"/>